<feature type="region of interest" description="Disordered" evidence="6">
    <location>
        <begin position="335"/>
        <end position="357"/>
    </location>
</feature>
<evidence type="ECO:0000256" key="5">
    <source>
        <dbReference type="PROSITE-ProRule" id="PRU00042"/>
    </source>
</evidence>
<keyword evidence="3 5" id="KW-0863">Zinc-finger</keyword>
<evidence type="ECO:0000313" key="8">
    <source>
        <dbReference type="EMBL" id="KAJ3127631.1"/>
    </source>
</evidence>
<dbReference type="PROSITE" id="PS50157">
    <property type="entry name" value="ZINC_FINGER_C2H2_2"/>
    <property type="match status" value="3"/>
</dbReference>
<dbReference type="GO" id="GO:0008270">
    <property type="term" value="F:zinc ion binding"/>
    <property type="evidence" value="ECO:0007669"/>
    <property type="project" value="UniProtKB-KW"/>
</dbReference>
<feature type="domain" description="C2H2-type" evidence="7">
    <location>
        <begin position="269"/>
        <end position="297"/>
    </location>
</feature>
<keyword evidence="4" id="KW-0862">Zinc</keyword>
<protein>
    <recommendedName>
        <fullName evidence="7">C2H2-type domain-containing protein</fullName>
    </recommendedName>
</protein>
<dbReference type="EMBL" id="JADGJH010000502">
    <property type="protein sequence ID" value="KAJ3127631.1"/>
    <property type="molecule type" value="Genomic_DNA"/>
</dbReference>
<dbReference type="PANTHER" id="PTHR24379">
    <property type="entry name" value="KRAB AND ZINC FINGER DOMAIN-CONTAINING"/>
    <property type="match status" value="1"/>
</dbReference>
<dbReference type="PROSITE" id="PS00028">
    <property type="entry name" value="ZINC_FINGER_C2H2_1"/>
    <property type="match status" value="2"/>
</dbReference>
<feature type="region of interest" description="Disordered" evidence="6">
    <location>
        <begin position="94"/>
        <end position="123"/>
    </location>
</feature>
<evidence type="ECO:0000256" key="6">
    <source>
        <dbReference type="SAM" id="MobiDB-lite"/>
    </source>
</evidence>
<dbReference type="SUPFAM" id="SSF57667">
    <property type="entry name" value="beta-beta-alpha zinc fingers"/>
    <property type="match status" value="1"/>
</dbReference>
<dbReference type="Gene3D" id="3.30.160.60">
    <property type="entry name" value="Classic Zinc Finger"/>
    <property type="match status" value="1"/>
</dbReference>
<feature type="compositionally biased region" description="Low complexity" evidence="6">
    <location>
        <begin position="190"/>
        <end position="228"/>
    </location>
</feature>
<keyword evidence="1" id="KW-0479">Metal-binding</keyword>
<dbReference type="SMART" id="SM00355">
    <property type="entry name" value="ZnF_C2H2"/>
    <property type="match status" value="4"/>
</dbReference>
<dbReference type="PANTHER" id="PTHR24379:SF121">
    <property type="entry name" value="C2H2-TYPE DOMAIN-CONTAINING PROTEIN"/>
    <property type="match status" value="1"/>
</dbReference>
<sequence length="433" mass="48658">MRMHRKVKAKKSFALLIQQVSLNATAKMNPQWLHNTEESYAQFVGGGLVKPAGLIASSSTEILKEERGGNQAGLVKHEGISNEGAEVITMKVNEGQPQEQKQGHQRVWSSAPADSYEREEQTKGANTAMFAFDIDDSFENHHDNSSTSVSLTATTSSTLFACDACKIKFSKVSTLHQHQQLALCAKFPATASSQPQPPQQLQLQSPPPAQQQQQQQKQQDASPQLQPQKHNPHFHEPQFKCPHCHSASFTTVRGLTKHTQVMHRHDNLYSCPHCNTCFPSLRAFKIHGRQVHQGRKPDILCDACGVQFKNWAQFRYHAREHNIARREEIRLRKATAKGEGKRHGAHTKKNVHVGDSGDDDDDDMGAVIFINENSDCESFSVRVKEEIMDEDYQNEEDDEDEEFRDSNSEDITLNMDLILSNTGASNPLCFFSE</sequence>
<dbReference type="Proteomes" id="UP001211907">
    <property type="component" value="Unassembled WGS sequence"/>
</dbReference>
<feature type="region of interest" description="Disordered" evidence="6">
    <location>
        <begin position="387"/>
        <end position="409"/>
    </location>
</feature>
<feature type="domain" description="C2H2-type" evidence="7">
    <location>
        <begin position="160"/>
        <end position="188"/>
    </location>
</feature>
<reference evidence="8" key="1">
    <citation type="submission" date="2020-05" db="EMBL/GenBank/DDBJ databases">
        <title>Phylogenomic resolution of chytrid fungi.</title>
        <authorList>
            <person name="Stajich J.E."/>
            <person name="Amses K."/>
            <person name="Simmons R."/>
            <person name="Seto K."/>
            <person name="Myers J."/>
            <person name="Bonds A."/>
            <person name="Quandt C.A."/>
            <person name="Barry K."/>
            <person name="Liu P."/>
            <person name="Grigoriev I."/>
            <person name="Longcore J.E."/>
            <person name="James T.Y."/>
        </authorList>
    </citation>
    <scope>NUCLEOTIDE SEQUENCE</scope>
    <source>
        <strain evidence="8">JEL0513</strain>
    </source>
</reference>
<keyword evidence="2" id="KW-0677">Repeat</keyword>
<dbReference type="InterPro" id="IPR013087">
    <property type="entry name" value="Znf_C2H2_type"/>
</dbReference>
<dbReference type="InterPro" id="IPR036236">
    <property type="entry name" value="Znf_C2H2_sf"/>
</dbReference>
<proteinExistence type="predicted"/>
<evidence type="ECO:0000259" key="7">
    <source>
        <dbReference type="PROSITE" id="PS50157"/>
    </source>
</evidence>
<feature type="domain" description="C2H2-type" evidence="7">
    <location>
        <begin position="299"/>
        <end position="326"/>
    </location>
</feature>
<organism evidence="8 9">
    <name type="scientific">Physocladia obscura</name>
    <dbReference type="NCBI Taxonomy" id="109957"/>
    <lineage>
        <taxon>Eukaryota</taxon>
        <taxon>Fungi</taxon>
        <taxon>Fungi incertae sedis</taxon>
        <taxon>Chytridiomycota</taxon>
        <taxon>Chytridiomycota incertae sedis</taxon>
        <taxon>Chytridiomycetes</taxon>
        <taxon>Chytridiales</taxon>
        <taxon>Chytriomycetaceae</taxon>
        <taxon>Physocladia</taxon>
    </lineage>
</organism>
<evidence type="ECO:0000256" key="3">
    <source>
        <dbReference type="ARBA" id="ARBA00022771"/>
    </source>
</evidence>
<name>A0AAD5T365_9FUNG</name>
<accession>A0AAD5T365</accession>
<feature type="compositionally biased region" description="Acidic residues" evidence="6">
    <location>
        <begin position="387"/>
        <end position="403"/>
    </location>
</feature>
<evidence type="ECO:0000256" key="4">
    <source>
        <dbReference type="ARBA" id="ARBA00022833"/>
    </source>
</evidence>
<gene>
    <name evidence="8" type="ORF">HK100_009657</name>
</gene>
<keyword evidence="9" id="KW-1185">Reference proteome</keyword>
<evidence type="ECO:0000256" key="1">
    <source>
        <dbReference type="ARBA" id="ARBA00022723"/>
    </source>
</evidence>
<feature type="region of interest" description="Disordered" evidence="6">
    <location>
        <begin position="190"/>
        <end position="237"/>
    </location>
</feature>
<comment type="caution">
    <text evidence="8">The sequence shown here is derived from an EMBL/GenBank/DDBJ whole genome shotgun (WGS) entry which is preliminary data.</text>
</comment>
<evidence type="ECO:0000313" key="9">
    <source>
        <dbReference type="Proteomes" id="UP001211907"/>
    </source>
</evidence>
<dbReference type="AlphaFoldDB" id="A0AAD5T365"/>
<evidence type="ECO:0000256" key="2">
    <source>
        <dbReference type="ARBA" id="ARBA00022737"/>
    </source>
</evidence>